<evidence type="ECO:0000256" key="1">
    <source>
        <dbReference type="SAM" id="MobiDB-lite"/>
    </source>
</evidence>
<feature type="compositionally biased region" description="Basic and acidic residues" evidence="1">
    <location>
        <begin position="265"/>
        <end position="279"/>
    </location>
</feature>
<dbReference type="EMBL" id="JADTXM010000021">
    <property type="protein sequence ID" value="MBH3441450.1"/>
    <property type="molecule type" value="Genomic_DNA"/>
</dbReference>
<evidence type="ECO:0000313" key="3">
    <source>
        <dbReference type="Proteomes" id="UP000638986"/>
    </source>
</evidence>
<comment type="caution">
    <text evidence="2">The sequence shown here is derived from an EMBL/GenBank/DDBJ whole genome shotgun (WGS) entry which is preliminary data.</text>
</comment>
<name>A0ABS0MXK4_PSELU</name>
<sequence>MTLAATSTAIDALLKDKEFRLLSAPLMRHVISTSTLSDGAKVLWFSLWELCALETERKRKLTLGFLAKRLGKSVDSVRRYVNQLQRNGYLVIDEQYDVNQRQLPSIYRATAPAQVVALITKEIPDRKGIRRDQTSESKSSDVAIGDGYVDSSIIENPIQVNAVDVGKNNDCEQVDQLHGDDVKISGSTVIRPCVDVASTTVEEKGDLSARDCKLAQRLNAIRSRARHPHISQKQAVSKSEVNGYKPEVQNRVVTPPDSEVCAHSSKAEEGGKPALDGDSRFASQESIPKEDNNKTTSEPGGLRFWIYRQIKQRKAFNSDPWRYVDEIAVAIEKGSLAKFNLAKAMNIALKLIREGRWTAPRFVV</sequence>
<evidence type="ECO:0000313" key="2">
    <source>
        <dbReference type="EMBL" id="MBH3441450.1"/>
    </source>
</evidence>
<proteinExistence type="predicted"/>
<reference evidence="2 3" key="1">
    <citation type="submission" date="2020-11" db="EMBL/GenBank/DDBJ databases">
        <title>Enhanced detection system for hospital associated transmission using whole genome sequencing surveillance.</title>
        <authorList>
            <person name="Harrison L.H."/>
            <person name="Van Tyne D."/>
            <person name="Marsh J.W."/>
            <person name="Griffith M.P."/>
            <person name="Snyder D.J."/>
            <person name="Cooper V.S."/>
            <person name="Mustapha M."/>
        </authorList>
    </citation>
    <scope>NUCLEOTIDE SEQUENCE [LARGE SCALE GENOMIC DNA]</scope>
    <source>
        <strain evidence="2 3">PSB00013</strain>
    </source>
</reference>
<organism evidence="2 3">
    <name type="scientific">Pseudomonas luteola</name>
    <dbReference type="NCBI Taxonomy" id="47886"/>
    <lineage>
        <taxon>Bacteria</taxon>
        <taxon>Pseudomonadati</taxon>
        <taxon>Pseudomonadota</taxon>
        <taxon>Gammaproteobacteria</taxon>
        <taxon>Pseudomonadales</taxon>
        <taxon>Pseudomonadaceae</taxon>
        <taxon>Pseudomonas</taxon>
    </lineage>
</organism>
<gene>
    <name evidence="2" type="ORF">I5Q09_22470</name>
</gene>
<accession>A0ABS0MXK4</accession>
<protein>
    <submittedName>
        <fullName evidence="2">Helix-turn-helix domain-containing protein</fullName>
    </submittedName>
</protein>
<dbReference type="RefSeq" id="WP_100217720.1">
    <property type="nucleotide sequence ID" value="NZ_CP044084.1"/>
</dbReference>
<dbReference type="Proteomes" id="UP000638986">
    <property type="component" value="Unassembled WGS sequence"/>
</dbReference>
<feature type="region of interest" description="Disordered" evidence="1">
    <location>
        <begin position="257"/>
        <end position="298"/>
    </location>
</feature>